<evidence type="ECO:0000313" key="2">
    <source>
        <dbReference type="Proteomes" id="UP000462435"/>
    </source>
</evidence>
<dbReference type="Proteomes" id="UP000462435">
    <property type="component" value="Unassembled WGS sequence"/>
</dbReference>
<dbReference type="Pfam" id="PF25675">
    <property type="entry name" value="Phage_nozzle"/>
    <property type="match status" value="1"/>
</dbReference>
<gene>
    <name evidence="1" type="ORF">GAK35_02212</name>
</gene>
<dbReference type="AlphaFoldDB" id="A0A7V8FWK5"/>
<sequence length="861" mass="94851">MSKVVSSYQSVVRGVSEQVAQDRHSGQHSEQVNMVSDPVTGVARRHGSIMMDEKLALSGKLTASQIDYARNYREYSFYIKGTEYSIVYMSAERNSADTLPFCAVLNKDTGKFLTVNYTDKQALLPWTHGGISALTTVGQFVVMASNSLGPDYTITDNIKPLADHGVAWVRGGAYSRTFTLKLTRASDGKAFKATYTTLSSSYPNLLDTSDVPLYLDAPTNTNLNKDYQKTVNDRVNAYNSAVNKWIGDAAVSVQPQNIAAKLAKALKTAGFTTVSTAGGSICLKDCSSLSVDDAGDGTLFRAVLGQLDDPAKVSSIHYPGKVVQIKTNGSSTMYYLKAVPDDPSVKDWQTVTWEEAAAQTVTPTVAFATLAISADGQNAWIGQNAKALNDVDATWNVPGYVPSTVGDIEAVGQIPYFFGKRVTLLTSFMDRLVIVSNGVTFMSRVGDYFNFFRKSMLTVEDDDPIEAYALGAEDDIISKCVTYNKDLFMFGQRKQYTISGRAVLTPKTVAVTTTASERDSMYAQPTVVGNLIYYGKYSPQANINGPSPYVGQIDQFQLGYFQDTPETYRVSQQLTRYIRGRPIELVSISSPATLFVRTDGNDFGCYVYSFIDAPGSQQRQFDAWYRWEWSENVGRIVGITSYKSTMFAFLLRTDGTDTYFACDQFVMDSSLSAFPYLDAMRSADHLSTGTIIAAKPDTFMDVATAIDATQDEFLLGSEFAEYGAFRDDYPTIPDSAFWTGFQYDAYVDLTPPFVRDQNDRAIVNGRLVVNRYSVSVTETAGLDAFLTAVSTTKQVLSFNGRRVGRSNNVVGRQPVTTTSLNVPAGRANTEHSLRLQARLWFPMTISAIEWVGQFFNNARRV</sequence>
<organism evidence="1 2">
    <name type="scientific">Herbaspirillum frisingense</name>
    <dbReference type="NCBI Taxonomy" id="92645"/>
    <lineage>
        <taxon>Bacteria</taxon>
        <taxon>Pseudomonadati</taxon>
        <taxon>Pseudomonadota</taxon>
        <taxon>Betaproteobacteria</taxon>
        <taxon>Burkholderiales</taxon>
        <taxon>Oxalobacteraceae</taxon>
        <taxon>Herbaspirillum</taxon>
    </lineage>
</organism>
<reference evidence="2" key="1">
    <citation type="journal article" date="2020" name="MBio">
        <title>Horizontal gene transfer to a defensive symbiont with a reduced genome amongst a multipartite beetle microbiome.</title>
        <authorList>
            <person name="Waterworth S.C."/>
            <person name="Florez L.V."/>
            <person name="Rees E.R."/>
            <person name="Hertweck C."/>
            <person name="Kaltenpoth M."/>
            <person name="Kwan J.C."/>
        </authorList>
    </citation>
    <scope>NUCLEOTIDE SEQUENCE [LARGE SCALE GENOMIC DNA]</scope>
</reference>
<dbReference type="EMBL" id="WNDX01000060">
    <property type="protein sequence ID" value="KAF1043428.1"/>
    <property type="molecule type" value="Genomic_DNA"/>
</dbReference>
<name>A0A7V8FWK5_9BURK</name>
<comment type="caution">
    <text evidence="1">The sequence shown here is derived from an EMBL/GenBank/DDBJ whole genome shotgun (WGS) entry which is preliminary data.</text>
</comment>
<evidence type="ECO:0008006" key="3">
    <source>
        <dbReference type="Google" id="ProtNLM"/>
    </source>
</evidence>
<evidence type="ECO:0000313" key="1">
    <source>
        <dbReference type="EMBL" id="KAF1043428.1"/>
    </source>
</evidence>
<accession>A0A7V8FWK5</accession>
<dbReference type="InterPro" id="IPR058003">
    <property type="entry name" value="Phage_gp12"/>
</dbReference>
<proteinExistence type="predicted"/>
<protein>
    <recommendedName>
        <fullName evidence="3">Tail tubular protein B</fullName>
    </recommendedName>
</protein>